<evidence type="ECO:0000259" key="15">
    <source>
        <dbReference type="PROSITE" id="PS51085"/>
    </source>
</evidence>
<keyword evidence="12" id="KW-0411">Iron-sulfur</keyword>
<dbReference type="Gene3D" id="3.10.20.30">
    <property type="match status" value="1"/>
</dbReference>
<keyword evidence="9" id="KW-0479">Metal-binding</keyword>
<dbReference type="AlphaFoldDB" id="A0A3S0L6U3"/>
<evidence type="ECO:0000256" key="9">
    <source>
        <dbReference type="ARBA" id="ARBA00022723"/>
    </source>
</evidence>
<dbReference type="PROSITE" id="PS51085">
    <property type="entry name" value="2FE2S_FER_2"/>
    <property type="match status" value="1"/>
</dbReference>
<evidence type="ECO:0000256" key="2">
    <source>
        <dbReference type="ARBA" id="ARBA00001966"/>
    </source>
</evidence>
<dbReference type="InterPro" id="IPR009051">
    <property type="entry name" value="Helical_ferredxn"/>
</dbReference>
<dbReference type="InterPro" id="IPR036010">
    <property type="entry name" value="2Fe-2S_ferredoxin-like_sf"/>
</dbReference>
<dbReference type="SUPFAM" id="SSF46548">
    <property type="entry name" value="alpha-helical ferredoxin"/>
    <property type="match status" value="1"/>
</dbReference>
<evidence type="ECO:0000256" key="5">
    <source>
        <dbReference type="ARBA" id="ARBA00012792"/>
    </source>
</evidence>
<comment type="pathway">
    <text evidence="3">Carbohydrate metabolism; tricarboxylic acid cycle.</text>
</comment>
<reference evidence="16 17" key="1">
    <citation type="submission" date="2018-12" db="EMBL/GenBank/DDBJ databases">
        <title>Deinococcus radiophilus ATCC 27603 genome sequencing and assembly.</title>
        <authorList>
            <person name="Maclea K.S."/>
            <person name="Maynard C.R."/>
        </authorList>
    </citation>
    <scope>NUCLEOTIDE SEQUENCE [LARGE SCALE GENOMIC DNA]</scope>
    <source>
        <strain evidence="16 17">ATCC 27603</strain>
    </source>
</reference>
<evidence type="ECO:0000256" key="1">
    <source>
        <dbReference type="ARBA" id="ARBA00001927"/>
    </source>
</evidence>
<dbReference type="InterPro" id="IPR004489">
    <property type="entry name" value="Succ_DH/fum_Rdtase_Fe-S"/>
</dbReference>
<evidence type="ECO:0000256" key="4">
    <source>
        <dbReference type="ARBA" id="ARBA00009433"/>
    </source>
</evidence>
<dbReference type="GO" id="GO:0022904">
    <property type="term" value="P:respiratory electron transport chain"/>
    <property type="evidence" value="ECO:0007669"/>
    <property type="project" value="TreeGrafter"/>
</dbReference>
<evidence type="ECO:0000256" key="12">
    <source>
        <dbReference type="ARBA" id="ARBA00023014"/>
    </source>
</evidence>
<evidence type="ECO:0000313" key="16">
    <source>
        <dbReference type="EMBL" id="RTR28309.1"/>
    </source>
</evidence>
<keyword evidence="17" id="KW-1185">Reference proteome</keyword>
<dbReference type="PANTHER" id="PTHR11921:SF29">
    <property type="entry name" value="SUCCINATE DEHYDROGENASE [UBIQUINONE] IRON-SULFUR SUBUNIT, MITOCHONDRIAL"/>
    <property type="match status" value="1"/>
</dbReference>
<dbReference type="GO" id="GO:0051539">
    <property type="term" value="F:4 iron, 4 sulfur cluster binding"/>
    <property type="evidence" value="ECO:0007669"/>
    <property type="project" value="UniProtKB-KW"/>
</dbReference>
<dbReference type="GO" id="GO:0046872">
    <property type="term" value="F:metal ion binding"/>
    <property type="evidence" value="ECO:0007669"/>
    <property type="project" value="UniProtKB-KW"/>
</dbReference>
<evidence type="ECO:0000256" key="13">
    <source>
        <dbReference type="ARBA" id="ARBA00023291"/>
    </source>
</evidence>
<keyword evidence="10" id="KW-0560">Oxidoreductase</keyword>
<evidence type="ECO:0000256" key="7">
    <source>
        <dbReference type="ARBA" id="ARBA00022532"/>
    </source>
</evidence>
<organism evidence="16 17">
    <name type="scientific">Deinococcus radiophilus</name>
    <dbReference type="NCBI Taxonomy" id="32062"/>
    <lineage>
        <taxon>Bacteria</taxon>
        <taxon>Thermotogati</taxon>
        <taxon>Deinococcota</taxon>
        <taxon>Deinococci</taxon>
        <taxon>Deinococcales</taxon>
        <taxon>Deinococcaceae</taxon>
        <taxon>Deinococcus</taxon>
    </lineage>
</organism>
<evidence type="ECO:0000256" key="11">
    <source>
        <dbReference type="ARBA" id="ARBA00023004"/>
    </source>
</evidence>
<accession>A0A3S0L6U3</accession>
<evidence type="ECO:0000256" key="8">
    <source>
        <dbReference type="ARBA" id="ARBA00022714"/>
    </source>
</evidence>
<keyword evidence="6" id="KW-0004">4Fe-4S</keyword>
<dbReference type="Proteomes" id="UP000277766">
    <property type="component" value="Unassembled WGS sequence"/>
</dbReference>
<dbReference type="EC" id="1.3.5.1" evidence="5"/>
<evidence type="ECO:0000313" key="17">
    <source>
        <dbReference type="Proteomes" id="UP000277766"/>
    </source>
</evidence>
<dbReference type="NCBIfam" id="TIGR00384">
    <property type="entry name" value="dhsB"/>
    <property type="match status" value="1"/>
</dbReference>
<keyword evidence="11" id="KW-0408">Iron</keyword>
<proteinExistence type="inferred from homology"/>
<dbReference type="NCBIfam" id="NF004616">
    <property type="entry name" value="PRK05950.1"/>
    <property type="match status" value="1"/>
</dbReference>
<dbReference type="Pfam" id="PF13085">
    <property type="entry name" value="Fer2_3"/>
    <property type="match status" value="1"/>
</dbReference>
<protein>
    <recommendedName>
        <fullName evidence="5">succinate dehydrogenase</fullName>
        <ecNumber evidence="5">1.3.5.1</ecNumber>
    </recommendedName>
</protein>
<dbReference type="InterPro" id="IPR025192">
    <property type="entry name" value="Succ_DH/fum_Rdtase_N"/>
</dbReference>
<dbReference type="InterPro" id="IPR012675">
    <property type="entry name" value="Beta-grasp_dom_sf"/>
</dbReference>
<dbReference type="Gene3D" id="1.10.1060.10">
    <property type="entry name" value="Alpha-helical ferredoxin"/>
    <property type="match status" value="1"/>
</dbReference>
<evidence type="ECO:0000256" key="10">
    <source>
        <dbReference type="ARBA" id="ARBA00023002"/>
    </source>
</evidence>
<dbReference type="SUPFAM" id="SSF54292">
    <property type="entry name" value="2Fe-2S ferredoxin-like"/>
    <property type="match status" value="1"/>
</dbReference>
<dbReference type="RefSeq" id="WP_126351701.1">
    <property type="nucleotide sequence ID" value="NZ_CP086380.1"/>
</dbReference>
<comment type="cofactor">
    <cofactor evidence="14">
        <name>[2Fe-2S] cluster</name>
        <dbReference type="ChEBI" id="CHEBI:190135"/>
    </cofactor>
</comment>
<dbReference type="InterPro" id="IPR017900">
    <property type="entry name" value="4Fe4S_Fe_S_CS"/>
</dbReference>
<dbReference type="GO" id="GO:0051538">
    <property type="term" value="F:3 iron, 4 sulfur cluster binding"/>
    <property type="evidence" value="ECO:0007669"/>
    <property type="project" value="UniProtKB-KW"/>
</dbReference>
<dbReference type="GO" id="GO:0009055">
    <property type="term" value="F:electron transfer activity"/>
    <property type="evidence" value="ECO:0007669"/>
    <property type="project" value="InterPro"/>
</dbReference>
<comment type="cofactor">
    <cofactor evidence="2">
        <name>[4Fe-4S] cluster</name>
        <dbReference type="ChEBI" id="CHEBI:49883"/>
    </cofactor>
</comment>
<comment type="cofactor">
    <cofactor evidence="1">
        <name>[3Fe-4S] cluster</name>
        <dbReference type="ChEBI" id="CHEBI:21137"/>
    </cofactor>
</comment>
<name>A0A3S0L6U3_9DEIO</name>
<comment type="caution">
    <text evidence="16">The sequence shown here is derived from an EMBL/GenBank/DDBJ whole genome shotgun (WGS) entry which is preliminary data.</text>
</comment>
<dbReference type="OrthoDB" id="9804391at2"/>
<dbReference type="InterPro" id="IPR050573">
    <property type="entry name" value="SDH/FRD_Iron-Sulfur"/>
</dbReference>
<dbReference type="GO" id="GO:0006099">
    <property type="term" value="P:tricarboxylic acid cycle"/>
    <property type="evidence" value="ECO:0007669"/>
    <property type="project" value="UniProtKB-KW"/>
</dbReference>
<keyword evidence="8" id="KW-0001">2Fe-2S</keyword>
<dbReference type="GO" id="GO:0051537">
    <property type="term" value="F:2 iron, 2 sulfur cluster binding"/>
    <property type="evidence" value="ECO:0007669"/>
    <property type="project" value="UniProtKB-KW"/>
</dbReference>
<dbReference type="FunFam" id="1.10.1060.10:FF:000003">
    <property type="entry name" value="Succinate dehydrogenase iron-sulfur subunit"/>
    <property type="match status" value="1"/>
</dbReference>
<keyword evidence="13" id="KW-0003">3Fe-4S</keyword>
<evidence type="ECO:0000256" key="3">
    <source>
        <dbReference type="ARBA" id="ARBA00005163"/>
    </source>
</evidence>
<dbReference type="CDD" id="cd00207">
    <property type="entry name" value="fer2"/>
    <property type="match status" value="1"/>
</dbReference>
<evidence type="ECO:0000256" key="14">
    <source>
        <dbReference type="ARBA" id="ARBA00034078"/>
    </source>
</evidence>
<sequence length="235" mass="26697">MNITVKILRFDPEKDKKQHWESYPVEVAPTDRVLDVLHHVKWFVDNTLNFRRSCGHGICGSDAMLINGRNRLACKSLVRDVVKDGGTLTVEPIRGLKVEKDLVVDMEPFFDSYKAIMPYFINESPAPARERLQSPEHAELMAHSSNCILCACCTTSCPIFWANGSYLGPASIVQAHRFIFDSRDEATQQRLGLMNQNTGVWRCRTAYNCTEACPREIPITELIEQVKRSVMYSQA</sequence>
<gene>
    <name evidence="16" type="ORF">EJ104_05190</name>
</gene>
<dbReference type="EMBL" id="RXPE01000007">
    <property type="protein sequence ID" value="RTR28309.1"/>
    <property type="molecule type" value="Genomic_DNA"/>
</dbReference>
<keyword evidence="7" id="KW-0816">Tricarboxylic acid cycle</keyword>
<dbReference type="InterPro" id="IPR001041">
    <property type="entry name" value="2Fe-2S_ferredoxin-type"/>
</dbReference>
<dbReference type="Pfam" id="PF13183">
    <property type="entry name" value="Fer4_8"/>
    <property type="match status" value="1"/>
</dbReference>
<dbReference type="PANTHER" id="PTHR11921">
    <property type="entry name" value="SUCCINATE DEHYDROGENASE IRON-SULFUR PROTEIN"/>
    <property type="match status" value="1"/>
</dbReference>
<feature type="domain" description="2Fe-2S ferredoxin-type" evidence="15">
    <location>
        <begin position="3"/>
        <end position="96"/>
    </location>
</feature>
<dbReference type="GO" id="GO:0008177">
    <property type="term" value="F:succinate dehydrogenase (quinone) activity"/>
    <property type="evidence" value="ECO:0007669"/>
    <property type="project" value="UniProtKB-EC"/>
</dbReference>
<dbReference type="InterPro" id="IPR017896">
    <property type="entry name" value="4Fe4S_Fe-S-bd"/>
</dbReference>
<comment type="similarity">
    <text evidence="4">Belongs to the succinate dehydrogenase/fumarate reductase iron-sulfur protein family.</text>
</comment>
<dbReference type="PROSITE" id="PS00198">
    <property type="entry name" value="4FE4S_FER_1"/>
    <property type="match status" value="1"/>
</dbReference>
<evidence type="ECO:0000256" key="6">
    <source>
        <dbReference type="ARBA" id="ARBA00022485"/>
    </source>
</evidence>